<evidence type="ECO:0000313" key="2">
    <source>
        <dbReference type="EMBL" id="GIY93872.1"/>
    </source>
</evidence>
<reference evidence="2 3" key="1">
    <citation type="submission" date="2021-06" db="EMBL/GenBank/DDBJ databases">
        <title>Caerostris extrusa draft genome.</title>
        <authorList>
            <person name="Kono N."/>
            <person name="Arakawa K."/>
        </authorList>
    </citation>
    <scope>NUCLEOTIDE SEQUENCE [LARGE SCALE GENOMIC DNA]</scope>
</reference>
<proteinExistence type="predicted"/>
<accession>A0AAV4XGU5</accession>
<dbReference type="Proteomes" id="UP001054945">
    <property type="component" value="Unassembled WGS sequence"/>
</dbReference>
<dbReference type="AlphaFoldDB" id="A0AAV4XGU5"/>
<feature type="region of interest" description="Disordered" evidence="1">
    <location>
        <begin position="52"/>
        <end position="76"/>
    </location>
</feature>
<keyword evidence="3" id="KW-1185">Reference proteome</keyword>
<feature type="compositionally biased region" description="Basic residues" evidence="1">
    <location>
        <begin position="53"/>
        <end position="62"/>
    </location>
</feature>
<evidence type="ECO:0000256" key="1">
    <source>
        <dbReference type="SAM" id="MobiDB-lite"/>
    </source>
</evidence>
<gene>
    <name evidence="2" type="ORF">CEXT_245151</name>
</gene>
<dbReference type="EMBL" id="BPLR01000319">
    <property type="protein sequence ID" value="GIY93872.1"/>
    <property type="molecule type" value="Genomic_DNA"/>
</dbReference>
<protein>
    <submittedName>
        <fullName evidence="2">Uncharacterized protein</fullName>
    </submittedName>
</protein>
<name>A0AAV4XGU5_CAEEX</name>
<comment type="caution">
    <text evidence="2">The sequence shown here is derived from an EMBL/GenBank/DDBJ whole genome shotgun (WGS) entry which is preliminary data.</text>
</comment>
<evidence type="ECO:0000313" key="3">
    <source>
        <dbReference type="Proteomes" id="UP001054945"/>
    </source>
</evidence>
<sequence length="76" mass="8777">MPLACPYMVGERRLRAHRCVKCSDTVSSFRRLFHCVRHIVLLGLIRFDDRGPKGHCPRRGHRPPPPERMYPGIASL</sequence>
<organism evidence="2 3">
    <name type="scientific">Caerostris extrusa</name>
    <name type="common">Bark spider</name>
    <name type="synonym">Caerostris bankana</name>
    <dbReference type="NCBI Taxonomy" id="172846"/>
    <lineage>
        <taxon>Eukaryota</taxon>
        <taxon>Metazoa</taxon>
        <taxon>Ecdysozoa</taxon>
        <taxon>Arthropoda</taxon>
        <taxon>Chelicerata</taxon>
        <taxon>Arachnida</taxon>
        <taxon>Araneae</taxon>
        <taxon>Araneomorphae</taxon>
        <taxon>Entelegynae</taxon>
        <taxon>Araneoidea</taxon>
        <taxon>Araneidae</taxon>
        <taxon>Caerostris</taxon>
    </lineage>
</organism>